<organism evidence="2 3">
    <name type="scientific">Pan troglodytes</name>
    <name type="common">Chimpanzee</name>
    <dbReference type="NCBI Taxonomy" id="9598"/>
    <lineage>
        <taxon>Eukaryota</taxon>
        <taxon>Metazoa</taxon>
        <taxon>Chordata</taxon>
        <taxon>Craniata</taxon>
        <taxon>Vertebrata</taxon>
        <taxon>Euteleostomi</taxon>
        <taxon>Mammalia</taxon>
        <taxon>Eutheria</taxon>
        <taxon>Euarchontoglires</taxon>
        <taxon>Primates</taxon>
        <taxon>Haplorrhini</taxon>
        <taxon>Catarrhini</taxon>
        <taxon>Hominidae</taxon>
        <taxon>Pan</taxon>
    </lineage>
</organism>
<dbReference type="PANTHER" id="PTHR21229:SF11">
    <property type="entry name" value="PROTEIN GPR108"/>
    <property type="match status" value="1"/>
</dbReference>
<dbReference type="SMR" id="A0A2J8IPZ0"/>
<comment type="caution">
    <text evidence="2">The sequence shown here is derived from an EMBL/GenBank/DDBJ whole genome shotgun (WGS) entry which is preliminary data.</text>
</comment>
<dbReference type="EMBL" id="NBAG03000653">
    <property type="protein sequence ID" value="PNI12553.1"/>
    <property type="molecule type" value="Genomic_DNA"/>
</dbReference>
<reference evidence="2 3" key="1">
    <citation type="submission" date="2017-12" db="EMBL/GenBank/DDBJ databases">
        <title>High-resolution comparative analysis of great ape genomes.</title>
        <authorList>
            <person name="Pollen A."/>
            <person name="Hastie A."/>
            <person name="Hormozdiari F."/>
            <person name="Dougherty M."/>
            <person name="Liu R."/>
            <person name="Chaisson M."/>
            <person name="Hoppe E."/>
            <person name="Hill C."/>
            <person name="Pang A."/>
            <person name="Hillier L."/>
            <person name="Baker C."/>
            <person name="Armstrong J."/>
            <person name="Shendure J."/>
            <person name="Paten B."/>
            <person name="Wilson R."/>
            <person name="Chao H."/>
            <person name="Schneider V."/>
            <person name="Ventura M."/>
            <person name="Kronenberg Z."/>
            <person name="Murali S."/>
            <person name="Gordon D."/>
            <person name="Cantsilieris S."/>
            <person name="Munson K."/>
            <person name="Nelson B."/>
            <person name="Raja A."/>
            <person name="Underwood J."/>
            <person name="Diekhans M."/>
            <person name="Fiddes I."/>
            <person name="Haussler D."/>
            <person name="Eichler E."/>
        </authorList>
    </citation>
    <scope>NUCLEOTIDE SEQUENCE [LARGE SCALE GENOMIC DNA]</scope>
    <source>
        <strain evidence="2">Yerkes chimp pedigree #C0471</strain>
    </source>
</reference>
<evidence type="ECO:0000313" key="2">
    <source>
        <dbReference type="EMBL" id="PNI12553.1"/>
    </source>
</evidence>
<evidence type="ECO:0000256" key="1">
    <source>
        <dbReference type="SAM" id="Phobius"/>
    </source>
</evidence>
<dbReference type="Proteomes" id="UP000236370">
    <property type="component" value="Unassembled WGS sequence"/>
</dbReference>
<feature type="non-terminal residue" evidence="2">
    <location>
        <position position="36"/>
    </location>
</feature>
<evidence type="ECO:0000313" key="3">
    <source>
        <dbReference type="Proteomes" id="UP000236370"/>
    </source>
</evidence>
<feature type="transmembrane region" description="Helical" evidence="1">
    <location>
        <begin position="18"/>
        <end position="35"/>
    </location>
</feature>
<keyword evidence="1" id="KW-0472">Membrane</keyword>
<name>A0A2J8IPZ0_PANTR</name>
<proteinExistence type="predicted"/>
<dbReference type="AlphaFoldDB" id="A0A2J8IPZ0"/>
<accession>A0A2J8IPZ0</accession>
<protein>
    <submittedName>
        <fullName evidence="2">GPR108 isoform 12</fullName>
    </submittedName>
</protein>
<keyword evidence="1" id="KW-0812">Transmembrane</keyword>
<dbReference type="PANTHER" id="PTHR21229">
    <property type="entry name" value="LUNG SEVEN TRANSMEMBRANE RECEPTOR"/>
    <property type="match status" value="1"/>
</dbReference>
<keyword evidence="1" id="KW-1133">Transmembrane helix</keyword>
<dbReference type="GO" id="GO:0016020">
    <property type="term" value="C:membrane"/>
    <property type="evidence" value="ECO:0007669"/>
    <property type="project" value="InterPro"/>
</dbReference>
<gene>
    <name evidence="2" type="ORF">CK820_G0054307</name>
</gene>
<sequence length="36" mass="4100">MIREKNPDGFLSAAEMPLFKLYMVMSACFLAAGIFW</sequence>
<dbReference type="InterPro" id="IPR009637">
    <property type="entry name" value="GPR107/GPR108-like"/>
</dbReference>